<keyword evidence="4" id="KW-1185">Reference proteome</keyword>
<dbReference type="PROSITE" id="PS50975">
    <property type="entry name" value="ATP_GRASP"/>
    <property type="match status" value="1"/>
</dbReference>
<evidence type="ECO:0000256" key="1">
    <source>
        <dbReference type="PROSITE-ProRule" id="PRU00409"/>
    </source>
</evidence>
<dbReference type="EMBL" id="CP058214">
    <property type="protein sequence ID" value="QPC41798.1"/>
    <property type="molecule type" value="Genomic_DNA"/>
</dbReference>
<dbReference type="SUPFAM" id="SSF56059">
    <property type="entry name" value="Glutathione synthetase ATP-binding domain-like"/>
    <property type="match status" value="1"/>
</dbReference>
<dbReference type="KEGG" id="kmn:HW532_03165"/>
<reference evidence="3 4" key="1">
    <citation type="submission" date="2020-06" db="EMBL/GenBank/DDBJ databases">
        <title>Genome sequence of 2 isolates from Red Sea Mangroves.</title>
        <authorList>
            <person name="Sefrji F."/>
            <person name="Michoud G."/>
            <person name="Merlino G."/>
            <person name="Daffonchio D."/>
        </authorList>
    </citation>
    <scope>NUCLEOTIDE SEQUENCE [LARGE SCALE GENOMIC DNA]</scope>
    <source>
        <strain evidence="3 4">R1DC25</strain>
    </source>
</reference>
<evidence type="ECO:0000313" key="4">
    <source>
        <dbReference type="Proteomes" id="UP000593594"/>
    </source>
</evidence>
<dbReference type="GO" id="GO:0046872">
    <property type="term" value="F:metal ion binding"/>
    <property type="evidence" value="ECO:0007669"/>
    <property type="project" value="InterPro"/>
</dbReference>
<sequence>MRDRTRNLVMAYDARRLDVADFRQIRARIHALAPDIEVFLVSSRSPALSDVRKVAERPTLVFSPTALSTFRPMRGKVYCGRAMKKSEQMARLAAVGVSVPKTAVLGPDTVLDPAEWGDYILLKPTAGSESHGKGVQLMRTERVRYIAPEDYPPGHPGRKGPMLLQQFIDTGSRPLHYRVSTLFGEALYAYASRLIGERPPLDAPDDVLESACVATNGGERDRFFYEDEEIFALARRVYEAVPEIPLHGCDILRDARGGRLYVIEFNPRGNTWHFSSPRGGGAESREALGGRAALVGQLGAFDVVARVLIERTRAEAE</sequence>
<evidence type="ECO:0000313" key="3">
    <source>
        <dbReference type="EMBL" id="QPC41798.1"/>
    </source>
</evidence>
<dbReference type="RefSeq" id="WP_213163025.1">
    <property type="nucleotide sequence ID" value="NZ_CP058214.1"/>
</dbReference>
<feature type="domain" description="ATP-grasp" evidence="2">
    <location>
        <begin position="89"/>
        <end position="293"/>
    </location>
</feature>
<name>A0A7S8C1S1_9HYPH</name>
<gene>
    <name evidence="3" type="ORF">HW532_03165</name>
</gene>
<accession>A0A7S8C1S1</accession>
<protein>
    <recommendedName>
        <fullName evidence="2">ATP-grasp domain-containing protein</fullName>
    </recommendedName>
</protein>
<dbReference type="Proteomes" id="UP000593594">
    <property type="component" value="Chromosome"/>
</dbReference>
<evidence type="ECO:0000259" key="2">
    <source>
        <dbReference type="PROSITE" id="PS50975"/>
    </source>
</evidence>
<dbReference type="AlphaFoldDB" id="A0A7S8C1S1"/>
<proteinExistence type="predicted"/>
<keyword evidence="1" id="KW-0067">ATP-binding</keyword>
<organism evidence="3 4">
    <name type="scientific">Kaustia mangrovi</name>
    <dbReference type="NCBI Taxonomy" id="2593653"/>
    <lineage>
        <taxon>Bacteria</taxon>
        <taxon>Pseudomonadati</taxon>
        <taxon>Pseudomonadota</taxon>
        <taxon>Alphaproteobacteria</taxon>
        <taxon>Hyphomicrobiales</taxon>
        <taxon>Parvibaculaceae</taxon>
        <taxon>Kaustia</taxon>
    </lineage>
</organism>
<keyword evidence="1" id="KW-0547">Nucleotide-binding</keyword>
<dbReference type="GO" id="GO:0005524">
    <property type="term" value="F:ATP binding"/>
    <property type="evidence" value="ECO:0007669"/>
    <property type="project" value="UniProtKB-UniRule"/>
</dbReference>
<dbReference type="InterPro" id="IPR011761">
    <property type="entry name" value="ATP-grasp"/>
</dbReference>